<keyword evidence="1" id="KW-0812">Transmembrane</keyword>
<dbReference type="Proteomes" id="UP000067008">
    <property type="component" value="Chromosome 1"/>
</dbReference>
<keyword evidence="1" id="KW-1133">Transmembrane helix</keyword>
<protein>
    <submittedName>
        <fullName evidence="2">Uncharacterized protein</fullName>
    </submittedName>
</protein>
<dbReference type="AlphaFoldDB" id="A0AAD1BKL3"/>
<keyword evidence="1" id="KW-0472">Membrane</keyword>
<evidence type="ECO:0000313" key="3">
    <source>
        <dbReference type="Proteomes" id="UP000067008"/>
    </source>
</evidence>
<evidence type="ECO:0000256" key="1">
    <source>
        <dbReference type="SAM" id="Phobius"/>
    </source>
</evidence>
<evidence type="ECO:0000313" key="2">
    <source>
        <dbReference type="EMBL" id="BAR96955.1"/>
    </source>
</evidence>
<feature type="transmembrane region" description="Helical" evidence="1">
    <location>
        <begin position="31"/>
        <end position="54"/>
    </location>
</feature>
<name>A0AAD1BKL3_PREIN</name>
<reference evidence="2 3" key="1">
    <citation type="submission" date="2015-07" db="EMBL/GenBank/DDBJ databases">
        <title>Complete genome sequence of Prevotella intermedia strain 17-2.</title>
        <authorList>
            <person name="Nambu T."/>
        </authorList>
    </citation>
    <scope>NUCLEOTIDE SEQUENCE [LARGE SCALE GENOMIC DNA]</scope>
    <source>
        <strain evidence="2 3">17-2</strain>
    </source>
</reference>
<dbReference type="EMBL" id="AP014926">
    <property type="protein sequence ID" value="BAR96955.1"/>
    <property type="molecule type" value="Genomic_DNA"/>
</dbReference>
<accession>A0AAD1BKL3</accession>
<proteinExistence type="predicted"/>
<gene>
    <name evidence="2" type="ORF">PI172_2227</name>
</gene>
<organism evidence="2 3">
    <name type="scientific">Prevotella intermedia</name>
    <dbReference type="NCBI Taxonomy" id="28131"/>
    <lineage>
        <taxon>Bacteria</taxon>
        <taxon>Pseudomonadati</taxon>
        <taxon>Bacteroidota</taxon>
        <taxon>Bacteroidia</taxon>
        <taxon>Bacteroidales</taxon>
        <taxon>Prevotellaceae</taxon>
        <taxon>Prevotella</taxon>
    </lineage>
</organism>
<sequence>MQFLFAKGFAYSLKDKYKLLSKAKKKKPRKLSVCVAFAIILYANSALSIFYLSFYRNKYQKSDLVLHRAKCCEYFSVSSRA</sequence>